<organism evidence="4 5">
    <name type="scientific">Sphaeramia orbicularis</name>
    <name type="common">orbiculate cardinalfish</name>
    <dbReference type="NCBI Taxonomy" id="375764"/>
    <lineage>
        <taxon>Eukaryota</taxon>
        <taxon>Metazoa</taxon>
        <taxon>Chordata</taxon>
        <taxon>Craniata</taxon>
        <taxon>Vertebrata</taxon>
        <taxon>Euteleostomi</taxon>
        <taxon>Actinopterygii</taxon>
        <taxon>Neopterygii</taxon>
        <taxon>Teleostei</taxon>
        <taxon>Neoteleostei</taxon>
        <taxon>Acanthomorphata</taxon>
        <taxon>Gobiaria</taxon>
        <taxon>Kurtiformes</taxon>
        <taxon>Apogonoidei</taxon>
        <taxon>Apogonidae</taxon>
        <taxon>Apogoninae</taxon>
        <taxon>Sphaeramia</taxon>
    </lineage>
</organism>
<dbReference type="PANTHER" id="PTHR31601:SF2">
    <property type="entry name" value="ALPHA-KETOGLUTARATE DEHYDROGENASE COMPONENT 4"/>
    <property type="match status" value="1"/>
</dbReference>
<dbReference type="InterPro" id="IPR020373">
    <property type="entry name" value="Kgd4/YMR-31"/>
</dbReference>
<dbReference type="GO" id="GO:0006103">
    <property type="term" value="P:2-oxoglutarate metabolic process"/>
    <property type="evidence" value="ECO:0007669"/>
    <property type="project" value="InterPro"/>
</dbReference>
<evidence type="ECO:0000256" key="2">
    <source>
        <dbReference type="ARBA" id="ARBA00023128"/>
    </source>
</evidence>
<keyword evidence="2" id="KW-0496">Mitochondrion</keyword>
<keyword evidence="5" id="KW-1185">Reference proteome</keyword>
<evidence type="ECO:0000256" key="1">
    <source>
        <dbReference type="ARBA" id="ARBA00004173"/>
    </source>
</evidence>
<evidence type="ECO:0000256" key="3">
    <source>
        <dbReference type="ARBA" id="ARBA00043970"/>
    </source>
</evidence>
<reference evidence="4" key="2">
    <citation type="submission" date="2025-08" db="UniProtKB">
        <authorList>
            <consortium name="Ensembl"/>
        </authorList>
    </citation>
    <scope>IDENTIFICATION</scope>
</reference>
<dbReference type="PANTHER" id="PTHR31601">
    <property type="entry name" value="28S RIBOSOMAL PROTEIN S36, MITOCHONDRIAL"/>
    <property type="match status" value="1"/>
</dbReference>
<proteinExistence type="inferred from homology"/>
<dbReference type="InParanoid" id="A0A672YUM1"/>
<protein>
    <recommendedName>
        <fullName evidence="6">Mitochondrial ribosomal protein S36</fullName>
    </recommendedName>
</protein>
<evidence type="ECO:0008006" key="6">
    <source>
        <dbReference type="Google" id="ProtNLM"/>
    </source>
</evidence>
<dbReference type="GO" id="GO:0005739">
    <property type="term" value="C:mitochondrion"/>
    <property type="evidence" value="ECO:0007669"/>
    <property type="project" value="UniProtKB-SubCell"/>
</dbReference>
<accession>A0A672YUM1</accession>
<dbReference type="AlphaFoldDB" id="A0A672YUM1"/>
<dbReference type="GO" id="GO:0004591">
    <property type="term" value="F:oxoglutarate dehydrogenase (succinyl-transferring) activity"/>
    <property type="evidence" value="ECO:0007669"/>
    <property type="project" value="TreeGrafter"/>
</dbReference>
<reference evidence="4" key="3">
    <citation type="submission" date="2025-09" db="UniProtKB">
        <authorList>
            <consortium name="Ensembl"/>
        </authorList>
    </citation>
    <scope>IDENTIFICATION</scope>
</reference>
<evidence type="ECO:0000313" key="4">
    <source>
        <dbReference type="Ensembl" id="ENSSORP00005008167.1"/>
    </source>
</evidence>
<sequence>MGSKVSSKMAAPAARVIQAVRPHAPLIKFPNRQSLPKPNVQEALKTLAVNLQQHTSGSPSAAALPQLSRPHVPLTLIPGTPDTLASIQLLPARYRRRPLAADEMEYIQRGGPE</sequence>
<dbReference type="OrthoDB" id="2116030at2759"/>
<dbReference type="Ensembl" id="ENSSORT00005008453.1">
    <property type="protein sequence ID" value="ENSSORP00005008167.1"/>
    <property type="gene ID" value="ENSSORG00005004557.1"/>
</dbReference>
<comment type="similarity">
    <text evidence="3">Belongs to the alpha-ketoglutarate dehydrogenase component 4 family.</text>
</comment>
<name>A0A672YUM1_9TELE</name>
<evidence type="ECO:0000313" key="5">
    <source>
        <dbReference type="Proteomes" id="UP000472271"/>
    </source>
</evidence>
<dbReference type="FunCoup" id="A0A672YUM1">
    <property type="interactions" value="1111"/>
</dbReference>
<dbReference type="Proteomes" id="UP000472271">
    <property type="component" value="Chromosome 9"/>
</dbReference>
<gene>
    <name evidence="4" type="primary">kgd4</name>
</gene>
<reference evidence="4" key="1">
    <citation type="submission" date="2019-06" db="EMBL/GenBank/DDBJ databases">
        <authorList>
            <consortium name="Wellcome Sanger Institute Data Sharing"/>
        </authorList>
    </citation>
    <scope>NUCLEOTIDE SEQUENCE [LARGE SCALE GENOMIC DNA]</scope>
</reference>
<comment type="subcellular location">
    <subcellularLocation>
        <location evidence="1">Mitochondrion</location>
    </subcellularLocation>
</comment>